<evidence type="ECO:0000256" key="1">
    <source>
        <dbReference type="SAM" id="MobiDB-lite"/>
    </source>
</evidence>
<feature type="compositionally biased region" description="Low complexity" evidence="1">
    <location>
        <begin position="240"/>
        <end position="258"/>
    </location>
</feature>
<feature type="compositionally biased region" description="Acidic residues" evidence="1">
    <location>
        <begin position="450"/>
        <end position="463"/>
    </location>
</feature>
<proteinExistence type="predicted"/>
<accession>A0A0G2IAK7</accession>
<dbReference type="AlphaFoldDB" id="A0A0G2IAK7"/>
<comment type="caution">
    <text evidence="3">The sequence shown here is derived from an EMBL/GenBank/DDBJ whole genome shotgun (WGS) entry which is preliminary data.</text>
</comment>
<organism evidence="3 4">
    <name type="scientific">[Emmonsia] crescens</name>
    <dbReference type="NCBI Taxonomy" id="73230"/>
    <lineage>
        <taxon>Eukaryota</taxon>
        <taxon>Fungi</taxon>
        <taxon>Dikarya</taxon>
        <taxon>Ascomycota</taxon>
        <taxon>Pezizomycotina</taxon>
        <taxon>Eurotiomycetes</taxon>
        <taxon>Eurotiomycetidae</taxon>
        <taxon>Onygenales</taxon>
        <taxon>Ajellomycetaceae</taxon>
        <taxon>Emergomyces</taxon>
    </lineage>
</organism>
<evidence type="ECO:0000259" key="2">
    <source>
        <dbReference type="Pfam" id="PF08550"/>
    </source>
</evidence>
<evidence type="ECO:0000313" key="4">
    <source>
        <dbReference type="Proteomes" id="UP000034164"/>
    </source>
</evidence>
<dbReference type="VEuPathDB" id="FungiDB:EMCG_01077"/>
<dbReference type="InterPro" id="IPR013860">
    <property type="entry name" value="AreA_GATA"/>
</dbReference>
<feature type="region of interest" description="Disordered" evidence="1">
    <location>
        <begin position="177"/>
        <end position="348"/>
    </location>
</feature>
<feature type="region of interest" description="Disordered" evidence="1">
    <location>
        <begin position="99"/>
        <end position="165"/>
    </location>
</feature>
<reference evidence="4" key="1">
    <citation type="journal article" date="2015" name="PLoS Genet.">
        <title>The dynamic genome and transcriptome of the human fungal pathogen Blastomyces and close relative Emmonsia.</title>
        <authorList>
            <person name="Munoz J.F."/>
            <person name="Gauthier G.M."/>
            <person name="Desjardins C.A."/>
            <person name="Gallo J.E."/>
            <person name="Holder J."/>
            <person name="Sullivan T.D."/>
            <person name="Marty A.J."/>
            <person name="Carmen J.C."/>
            <person name="Chen Z."/>
            <person name="Ding L."/>
            <person name="Gujja S."/>
            <person name="Magrini V."/>
            <person name="Misas E."/>
            <person name="Mitreva M."/>
            <person name="Priest M."/>
            <person name="Saif S."/>
            <person name="Whiston E.A."/>
            <person name="Young S."/>
            <person name="Zeng Q."/>
            <person name="Goldman W.E."/>
            <person name="Mardis E.R."/>
            <person name="Taylor J.W."/>
            <person name="McEwen J.G."/>
            <person name="Clay O.K."/>
            <person name="Klein B.S."/>
            <person name="Cuomo C.A."/>
        </authorList>
    </citation>
    <scope>NUCLEOTIDE SEQUENCE [LARGE SCALE GENOMIC DNA]</scope>
    <source>
        <strain evidence="4">UAMH 3008</strain>
    </source>
</reference>
<gene>
    <name evidence="3" type="ORF">EMCG_01077</name>
</gene>
<feature type="compositionally biased region" description="Polar residues" evidence="1">
    <location>
        <begin position="131"/>
        <end position="147"/>
    </location>
</feature>
<feature type="region of interest" description="Disordered" evidence="1">
    <location>
        <begin position="422"/>
        <end position="504"/>
    </location>
</feature>
<name>A0A0G2IAK7_9EURO</name>
<feature type="domain" description="Nitrogen regulatory protein areA GATA-like" evidence="2">
    <location>
        <begin position="34"/>
        <end position="62"/>
    </location>
</feature>
<evidence type="ECO:0000313" key="3">
    <source>
        <dbReference type="EMBL" id="KKZ67712.1"/>
    </source>
</evidence>
<dbReference type="Proteomes" id="UP000034164">
    <property type="component" value="Unassembled WGS sequence"/>
</dbReference>
<dbReference type="Pfam" id="PF08550">
    <property type="entry name" value="GATA_AreA"/>
    <property type="match status" value="1"/>
</dbReference>
<protein>
    <recommendedName>
        <fullName evidence="2">Nitrogen regulatory protein areA GATA-like domain-containing protein</fullName>
    </recommendedName>
</protein>
<feature type="compositionally biased region" description="Polar residues" evidence="1">
    <location>
        <begin position="428"/>
        <end position="440"/>
    </location>
</feature>
<dbReference type="OrthoDB" id="5424234at2759"/>
<feature type="compositionally biased region" description="Polar residues" evidence="1">
    <location>
        <begin position="327"/>
        <end position="343"/>
    </location>
</feature>
<feature type="compositionally biased region" description="Low complexity" evidence="1">
    <location>
        <begin position="475"/>
        <end position="504"/>
    </location>
</feature>
<sequence>MTEALPKGIVLHSERISSEIESFGGVDAEDLAKLWRVYTTNRSTMKEDEGRRLENLFWRIWSNKPILRTIQGTTLAGLFLHISEGESFTKMGRGRLREISQSIPRISSRRRTPASSIASAQPQRLSARASFKSSQNPPRKPSVNATRTPLPPPILKKPRQTSNDAQQTFGTAAVGTVEDSTAPNPSLPPSPVAGHESLAGESAFERPRRKKTTFATNVTSMEAEPVPTRKKPSQRPSDLAPARHSPTAASSRAARASPDLYSPSAPIRQKYPIPDESAISISPTPTTYAKPYPWLGPATNRPGPTSHPTSHPATTIAKPIHEKQTQQKRSNSSPTPQEAQPSKVSLVEKDFRARFVEKQLQESRNSSFTNLGSSLLMQADIRGNGTAAALGNLDPVRSQDLQSLGDAKPVMGFHAVGSLGKMKGGVSSGQQQWQHPSGDNGSKIIVDNNAYEEEGEWEDIDSDDPAKTISPSPSPSQSQSQSQSPFQQAITTLRPSLTQQQSQLSELIERERKLSATMQKKGRYV</sequence>
<dbReference type="EMBL" id="LCZI01000213">
    <property type="protein sequence ID" value="KKZ67712.1"/>
    <property type="molecule type" value="Genomic_DNA"/>
</dbReference>
<feature type="compositionally biased region" description="Low complexity" evidence="1">
    <location>
        <begin position="302"/>
        <end position="315"/>
    </location>
</feature>